<dbReference type="AlphaFoldDB" id="A0A1R3IIP8"/>
<dbReference type="InterPro" id="IPR043502">
    <property type="entry name" value="DNA/RNA_pol_sf"/>
</dbReference>
<dbReference type="PANTHER" id="PTHR11439">
    <property type="entry name" value="GAG-POL-RELATED RETROTRANSPOSON"/>
    <property type="match status" value="1"/>
</dbReference>
<dbReference type="Gene3D" id="3.30.420.10">
    <property type="entry name" value="Ribonuclease H-like superfamily/Ribonuclease H"/>
    <property type="match status" value="1"/>
</dbReference>
<proteinExistence type="predicted"/>
<feature type="compositionally biased region" description="Low complexity" evidence="1">
    <location>
        <begin position="120"/>
        <end position="140"/>
    </location>
</feature>
<dbReference type="PANTHER" id="PTHR11439:SF517">
    <property type="entry name" value="CYSTEINE-RICH RLK (RECEPTOR-LIKE PROTEIN KINASE) 8"/>
    <property type="match status" value="1"/>
</dbReference>
<accession>A0A1R3IIP8</accession>
<evidence type="ECO:0000313" key="4">
    <source>
        <dbReference type="Proteomes" id="UP000188268"/>
    </source>
</evidence>
<organism evidence="3 4">
    <name type="scientific">Corchorus capsularis</name>
    <name type="common">Jute</name>
    <dbReference type="NCBI Taxonomy" id="210143"/>
    <lineage>
        <taxon>Eukaryota</taxon>
        <taxon>Viridiplantae</taxon>
        <taxon>Streptophyta</taxon>
        <taxon>Embryophyta</taxon>
        <taxon>Tracheophyta</taxon>
        <taxon>Spermatophyta</taxon>
        <taxon>Magnoliopsida</taxon>
        <taxon>eudicotyledons</taxon>
        <taxon>Gunneridae</taxon>
        <taxon>Pentapetalae</taxon>
        <taxon>rosids</taxon>
        <taxon>malvids</taxon>
        <taxon>Malvales</taxon>
        <taxon>Malvaceae</taxon>
        <taxon>Grewioideae</taxon>
        <taxon>Apeibeae</taxon>
        <taxon>Corchorus</taxon>
    </lineage>
</organism>
<dbReference type="GO" id="GO:0008270">
    <property type="term" value="F:zinc ion binding"/>
    <property type="evidence" value="ECO:0007669"/>
    <property type="project" value="InterPro"/>
</dbReference>
<protein>
    <submittedName>
        <fullName evidence="3">Integrase, catalytic core</fullName>
    </submittedName>
</protein>
<gene>
    <name evidence="3" type="ORF">CCACVL1_11946</name>
</gene>
<dbReference type="InterPro" id="IPR001584">
    <property type="entry name" value="Integrase_cat-core"/>
</dbReference>
<feature type="domain" description="Integrase catalytic" evidence="2">
    <location>
        <begin position="213"/>
        <end position="300"/>
    </location>
</feature>
<evidence type="ECO:0000259" key="2">
    <source>
        <dbReference type="PROSITE" id="PS50994"/>
    </source>
</evidence>
<evidence type="ECO:0000313" key="3">
    <source>
        <dbReference type="EMBL" id="OMO82468.1"/>
    </source>
</evidence>
<dbReference type="SUPFAM" id="SSF56672">
    <property type="entry name" value="DNA/RNA polymerases"/>
    <property type="match status" value="1"/>
</dbReference>
<dbReference type="PROSITE" id="PS50994">
    <property type="entry name" value="INTEGRASE"/>
    <property type="match status" value="1"/>
</dbReference>
<sequence>MESSLQQPNRLFPLLPHVKARNRHGTSCQNCLPTKAVTEEDLVITALNGIGADFKELAVGIRARETQISFEDLMDKMDDYESFLKKLEAATDYMLHSANSAFKPSNNQGAKPKQYNKSSPNTNRNNAGNNQRRQRGPNTNKVTCQFCDHVGHSAKQCRQIKLKQNQFVANNAATTTPRNNNWIADTGASHHVTSKMENLESSTDELYIGDGSVSNAPLEILFTDVWGPVRVTSSDGFKYYVSFVDYYTRYTWLFPMTNKSDVFNIFKKFKVLVERLFNRNILTIYSDCGVISTVPSLQAVHSCPENSSTQLEMASLSSALSRSNNKELVPPPKNRNIIGSKWVFHVKTNPDGSVSRFKARLVAKGFSQRLGLDYKDTFSPVIKPVTVRLVLCIAVTNNWPLHQLDINNAFLQGDLSKEVYMKQPAMFVDKNKPHHVCKLRKAIYGLKQAPKAWYLALSNFLKSYGFTNSVADTSLFIFHNDDCLLYMLVYVDDIVLTGNNSEFLQHFIQDLSTRFALKDLGRLNYSLGVEVTYNRSGIILSRHKYIHDILKMSNMEGAKLVSTPLSTSVPLTLHDGTAPTEAHLFALKRVLRYIKGTVMHGLHLKRQASPSLVVYTDSDWAGNPDDRKSTYFFIIYLGNTPISWSSKKQKTVARSSTEAEFRSIAATVSELTWIQSIMSELQVRTPKVPLVLCDNASATYTCANPVFHTRMKHLALDYFFVQEKVQQGLLQVKFIPSKVQLADALTKPLSVSRFHSLLSKIGVCSTSTILREDNRLGLQSHSDESTLDKP</sequence>
<reference evidence="3 4" key="1">
    <citation type="submission" date="2013-09" db="EMBL/GenBank/DDBJ databases">
        <title>Corchorus capsularis genome sequencing.</title>
        <authorList>
            <person name="Alam M."/>
            <person name="Haque M.S."/>
            <person name="Islam M.S."/>
            <person name="Emdad E.M."/>
            <person name="Islam M.M."/>
            <person name="Ahmed B."/>
            <person name="Halim A."/>
            <person name="Hossen Q.M.M."/>
            <person name="Hossain M.Z."/>
            <person name="Ahmed R."/>
            <person name="Khan M.M."/>
            <person name="Islam R."/>
            <person name="Rashid M.M."/>
            <person name="Khan S.A."/>
            <person name="Rahman M.S."/>
            <person name="Alam M."/>
        </authorList>
    </citation>
    <scope>NUCLEOTIDE SEQUENCE [LARGE SCALE GENOMIC DNA]</scope>
    <source>
        <strain evidence="4">cv. CVL-1</strain>
        <tissue evidence="3">Whole seedling</tissue>
    </source>
</reference>
<dbReference type="InterPro" id="IPR012337">
    <property type="entry name" value="RNaseH-like_sf"/>
</dbReference>
<dbReference type="SUPFAM" id="SSF53098">
    <property type="entry name" value="Ribonuclease H-like"/>
    <property type="match status" value="1"/>
</dbReference>
<dbReference type="CDD" id="cd09272">
    <property type="entry name" value="RNase_HI_RT_Ty1"/>
    <property type="match status" value="1"/>
</dbReference>
<keyword evidence="4" id="KW-1185">Reference proteome</keyword>
<dbReference type="InterPro" id="IPR013103">
    <property type="entry name" value="RVT_2"/>
</dbReference>
<dbReference type="Gramene" id="OMO82468">
    <property type="protein sequence ID" value="OMO82468"/>
    <property type="gene ID" value="CCACVL1_11946"/>
</dbReference>
<dbReference type="InterPro" id="IPR036397">
    <property type="entry name" value="RNaseH_sf"/>
</dbReference>
<dbReference type="InterPro" id="IPR036875">
    <property type="entry name" value="Znf_CCHC_sf"/>
</dbReference>
<dbReference type="GO" id="GO:0015074">
    <property type="term" value="P:DNA integration"/>
    <property type="evidence" value="ECO:0007669"/>
    <property type="project" value="InterPro"/>
</dbReference>
<feature type="compositionally biased region" description="Polar residues" evidence="1">
    <location>
        <begin position="100"/>
        <end position="119"/>
    </location>
</feature>
<dbReference type="OrthoDB" id="1749346at2759"/>
<dbReference type="SUPFAM" id="SSF57756">
    <property type="entry name" value="Retrovirus zinc finger-like domains"/>
    <property type="match status" value="1"/>
</dbReference>
<dbReference type="EMBL" id="AWWV01010012">
    <property type="protein sequence ID" value="OMO82468.1"/>
    <property type="molecule type" value="Genomic_DNA"/>
</dbReference>
<evidence type="ECO:0000256" key="1">
    <source>
        <dbReference type="SAM" id="MobiDB-lite"/>
    </source>
</evidence>
<comment type="caution">
    <text evidence="3">The sequence shown here is derived from an EMBL/GenBank/DDBJ whole genome shotgun (WGS) entry which is preliminary data.</text>
</comment>
<feature type="region of interest" description="Disordered" evidence="1">
    <location>
        <begin position="100"/>
        <end position="140"/>
    </location>
</feature>
<name>A0A1R3IIP8_COCAP</name>
<dbReference type="Pfam" id="PF07727">
    <property type="entry name" value="RVT_2"/>
    <property type="match status" value="1"/>
</dbReference>
<dbReference type="GO" id="GO:0003676">
    <property type="term" value="F:nucleic acid binding"/>
    <property type="evidence" value="ECO:0007669"/>
    <property type="project" value="InterPro"/>
</dbReference>
<dbReference type="Proteomes" id="UP000188268">
    <property type="component" value="Unassembled WGS sequence"/>
</dbReference>
<dbReference type="STRING" id="210143.A0A1R3IIP8"/>